<keyword evidence="2" id="KW-0238">DNA-binding</keyword>
<gene>
    <name evidence="6" type="ORF">P4S50_04235</name>
</gene>
<dbReference type="InterPro" id="IPR014710">
    <property type="entry name" value="RmlC-like_jellyroll"/>
</dbReference>
<evidence type="ECO:0000256" key="2">
    <source>
        <dbReference type="ARBA" id="ARBA00023125"/>
    </source>
</evidence>
<dbReference type="Pfam" id="PF00027">
    <property type="entry name" value="cNMP_binding"/>
    <property type="match status" value="1"/>
</dbReference>
<feature type="domain" description="Cyclic nucleotide-binding" evidence="4">
    <location>
        <begin position="43"/>
        <end position="128"/>
    </location>
</feature>
<keyword evidence="3" id="KW-0804">Transcription</keyword>
<proteinExistence type="predicted"/>
<dbReference type="InterPro" id="IPR012318">
    <property type="entry name" value="HTH_CRP"/>
</dbReference>
<name>A0ABY8EI73_9FIRM</name>
<dbReference type="Proteomes" id="UP001222800">
    <property type="component" value="Chromosome"/>
</dbReference>
<dbReference type="SMART" id="SM00419">
    <property type="entry name" value="HTH_CRP"/>
    <property type="match status" value="1"/>
</dbReference>
<protein>
    <submittedName>
        <fullName evidence="6">Crp/Fnr family transcriptional regulator</fullName>
    </submittedName>
</protein>
<accession>A0ABY8EI73</accession>
<dbReference type="EMBL" id="CP120733">
    <property type="protein sequence ID" value="WFD11292.1"/>
    <property type="molecule type" value="Genomic_DNA"/>
</dbReference>
<dbReference type="Pfam" id="PF13545">
    <property type="entry name" value="HTH_Crp_2"/>
    <property type="match status" value="1"/>
</dbReference>
<dbReference type="InterPro" id="IPR018490">
    <property type="entry name" value="cNMP-bd_dom_sf"/>
</dbReference>
<dbReference type="InterPro" id="IPR036390">
    <property type="entry name" value="WH_DNA-bd_sf"/>
</dbReference>
<dbReference type="SUPFAM" id="SSF46785">
    <property type="entry name" value="Winged helix' DNA-binding domain"/>
    <property type="match status" value="1"/>
</dbReference>
<evidence type="ECO:0000259" key="4">
    <source>
        <dbReference type="PROSITE" id="PS50042"/>
    </source>
</evidence>
<organism evidence="6 7">
    <name type="scientific">Tepidibacter hydrothermalis</name>
    <dbReference type="NCBI Taxonomy" id="3036126"/>
    <lineage>
        <taxon>Bacteria</taxon>
        <taxon>Bacillati</taxon>
        <taxon>Bacillota</taxon>
        <taxon>Clostridia</taxon>
        <taxon>Peptostreptococcales</taxon>
        <taxon>Peptostreptococcaceae</taxon>
        <taxon>Tepidibacter</taxon>
    </lineage>
</organism>
<feature type="domain" description="HTH crp-type" evidence="5">
    <location>
        <begin position="142"/>
        <end position="215"/>
    </location>
</feature>
<dbReference type="CDD" id="cd00038">
    <property type="entry name" value="CAP_ED"/>
    <property type="match status" value="1"/>
</dbReference>
<sequence length="227" mass="26864">MYEKIFDQEIQKEMDSFFINNLSGYGKIETLRKGHVINQKNQDNIYIILEGEFNQIMYSKNGDEIIFFRMTAGDIFGETDFFDNSRTFVIYKAIKNAKVSILNREILEAKLMEFPNMYNYFLKSIIRKQRMIMIELSNFKFNDSIGKLADFLVRLYYTEDININFKNHISIVLTHEEIANRIGLNRTTVTNVLKIFKDRNLIEVKDRKLIIKDIQGLKNLTNIPLEE</sequence>
<dbReference type="Gene3D" id="2.60.120.10">
    <property type="entry name" value="Jelly Rolls"/>
    <property type="match status" value="1"/>
</dbReference>
<evidence type="ECO:0000256" key="1">
    <source>
        <dbReference type="ARBA" id="ARBA00023015"/>
    </source>
</evidence>
<keyword evidence="7" id="KW-1185">Reference proteome</keyword>
<evidence type="ECO:0000313" key="6">
    <source>
        <dbReference type="EMBL" id="WFD11292.1"/>
    </source>
</evidence>
<dbReference type="InterPro" id="IPR036388">
    <property type="entry name" value="WH-like_DNA-bd_sf"/>
</dbReference>
<dbReference type="PROSITE" id="PS51063">
    <property type="entry name" value="HTH_CRP_2"/>
    <property type="match status" value="1"/>
</dbReference>
<reference evidence="6 7" key="1">
    <citation type="submission" date="2023-03" db="EMBL/GenBank/DDBJ databases">
        <title>Complete genome sequence of Tepidibacter sp. SWIR-1, isolated from a deep-sea hydrothermal vent.</title>
        <authorList>
            <person name="Li X."/>
        </authorList>
    </citation>
    <scope>NUCLEOTIDE SEQUENCE [LARGE SCALE GENOMIC DNA]</scope>
    <source>
        <strain evidence="6 7">SWIR-1</strain>
    </source>
</reference>
<dbReference type="InterPro" id="IPR000595">
    <property type="entry name" value="cNMP-bd_dom"/>
</dbReference>
<evidence type="ECO:0000259" key="5">
    <source>
        <dbReference type="PROSITE" id="PS51063"/>
    </source>
</evidence>
<dbReference type="Gene3D" id="1.10.10.10">
    <property type="entry name" value="Winged helix-like DNA-binding domain superfamily/Winged helix DNA-binding domain"/>
    <property type="match status" value="1"/>
</dbReference>
<evidence type="ECO:0000313" key="7">
    <source>
        <dbReference type="Proteomes" id="UP001222800"/>
    </source>
</evidence>
<dbReference type="PROSITE" id="PS50042">
    <property type="entry name" value="CNMP_BINDING_3"/>
    <property type="match status" value="1"/>
</dbReference>
<evidence type="ECO:0000256" key="3">
    <source>
        <dbReference type="ARBA" id="ARBA00023163"/>
    </source>
</evidence>
<dbReference type="SUPFAM" id="SSF51206">
    <property type="entry name" value="cAMP-binding domain-like"/>
    <property type="match status" value="1"/>
</dbReference>
<dbReference type="RefSeq" id="WP_277733315.1">
    <property type="nucleotide sequence ID" value="NZ_CP120733.1"/>
</dbReference>
<keyword evidence="1" id="KW-0805">Transcription regulation</keyword>